<dbReference type="PRINTS" id="PR00385">
    <property type="entry name" value="P450"/>
</dbReference>
<evidence type="ECO:0008006" key="10">
    <source>
        <dbReference type="Google" id="ProtNLM"/>
    </source>
</evidence>
<organism evidence="8 9">
    <name type="scientific">Paraconiothyrium brasiliense</name>
    <dbReference type="NCBI Taxonomy" id="300254"/>
    <lineage>
        <taxon>Eukaryota</taxon>
        <taxon>Fungi</taxon>
        <taxon>Dikarya</taxon>
        <taxon>Ascomycota</taxon>
        <taxon>Pezizomycotina</taxon>
        <taxon>Dothideomycetes</taxon>
        <taxon>Pleosporomycetidae</taxon>
        <taxon>Pleosporales</taxon>
        <taxon>Massarineae</taxon>
        <taxon>Didymosphaeriaceae</taxon>
        <taxon>Paraconiothyrium</taxon>
    </lineage>
</organism>
<reference evidence="8 9" key="1">
    <citation type="submission" date="2024-02" db="EMBL/GenBank/DDBJ databases">
        <title>De novo assembly and annotation of 12 fungi associated with fruit tree decline syndrome in Ontario, Canada.</title>
        <authorList>
            <person name="Sulman M."/>
            <person name="Ellouze W."/>
            <person name="Ilyukhin E."/>
        </authorList>
    </citation>
    <scope>NUCLEOTIDE SEQUENCE [LARGE SCALE GENOMIC DNA]</scope>
    <source>
        <strain evidence="8 9">M42-189</strain>
    </source>
</reference>
<dbReference type="PANTHER" id="PTHR24287:SF17">
    <property type="entry name" value="P450, PUTATIVE (EUROFUNG)-RELATED"/>
    <property type="match status" value="1"/>
</dbReference>
<name>A0ABR3S581_9PLEO</name>
<evidence type="ECO:0000256" key="1">
    <source>
        <dbReference type="ARBA" id="ARBA00001971"/>
    </source>
</evidence>
<keyword evidence="9" id="KW-1185">Reference proteome</keyword>
<accession>A0ABR3S581</accession>
<comment type="similarity">
    <text evidence="2 7">Belongs to the cytochrome P450 family.</text>
</comment>
<dbReference type="PRINTS" id="PR00463">
    <property type="entry name" value="EP450I"/>
</dbReference>
<dbReference type="Proteomes" id="UP001521785">
    <property type="component" value="Unassembled WGS sequence"/>
</dbReference>
<keyword evidence="5 7" id="KW-0408">Iron</keyword>
<proteinExistence type="inferred from homology"/>
<dbReference type="InterPro" id="IPR047146">
    <property type="entry name" value="Cyt_P450_E_CYP52_fungi"/>
</dbReference>
<dbReference type="InterPro" id="IPR002401">
    <property type="entry name" value="Cyt_P450_E_grp-I"/>
</dbReference>
<evidence type="ECO:0000256" key="7">
    <source>
        <dbReference type="RuleBase" id="RU000461"/>
    </source>
</evidence>
<keyword evidence="3 7" id="KW-0479">Metal-binding</keyword>
<evidence type="ECO:0000256" key="4">
    <source>
        <dbReference type="ARBA" id="ARBA00023002"/>
    </source>
</evidence>
<dbReference type="InterPro" id="IPR036396">
    <property type="entry name" value="Cyt_P450_sf"/>
</dbReference>
<comment type="caution">
    <text evidence="8">The sequence shown here is derived from an EMBL/GenBank/DDBJ whole genome shotgun (WGS) entry which is preliminary data.</text>
</comment>
<dbReference type="InterPro" id="IPR017972">
    <property type="entry name" value="Cyt_P450_CS"/>
</dbReference>
<evidence type="ECO:0000256" key="6">
    <source>
        <dbReference type="ARBA" id="ARBA00023033"/>
    </source>
</evidence>
<keyword evidence="6 7" id="KW-0503">Monooxygenase</keyword>
<dbReference type="PROSITE" id="PS00086">
    <property type="entry name" value="CYTOCHROME_P450"/>
    <property type="match status" value="1"/>
</dbReference>
<keyword evidence="7" id="KW-0349">Heme</keyword>
<dbReference type="Pfam" id="PF00067">
    <property type="entry name" value="p450"/>
    <property type="match status" value="1"/>
</dbReference>
<dbReference type="InterPro" id="IPR001128">
    <property type="entry name" value="Cyt_P450"/>
</dbReference>
<evidence type="ECO:0000256" key="2">
    <source>
        <dbReference type="ARBA" id="ARBA00010617"/>
    </source>
</evidence>
<sequence>MAVFSLLASLVTFVALFVSYRVFLAYSLRLKASRHGCKPARRYKHYDPVFGLDIFMQTGDAITKNRFLIEHQQRYDNYGHTFEALNFGSRAIYSVHPDNLRAVFSKNASDWGIQPLRLHNMQPFCGTGFITTDGPAWKFSHDLLKPGFHKSIISDFAPLEEHLQMMLEQIPKDGSKFDLQPCIFKLVRPFLNLRYCTALTWGMKYLDMNTLFLFGEAIGMLSGSPPVHAKGFLDAFQEGFNGCGMRIALGPLKVLLPKKGWLKACSKTHDFADVYVERALQYRRESLTLQTPEDRNKQRTLLFNMARQTDNRVVLRDQIIQAMMAASETTAALISTVFHVLSNHPSVFTKLRAEVLAIEHAPLDFDKLGRMKYLQNVILETLRLYPVFPQNNRVALRDTILPTGGGHDGTSPVLATAGTLFDTCFATLHRDKTIWGADALEFRPERWEGKSKPSTFEFMPFGTGLRQCLGQQKATMETSYIVVRMLQEFEEIKSEDDRPWQGQVALTAKNANGCLISVRPASP</sequence>
<evidence type="ECO:0000256" key="5">
    <source>
        <dbReference type="ARBA" id="ARBA00023004"/>
    </source>
</evidence>
<dbReference type="EMBL" id="JAKJXO020000001">
    <property type="protein sequence ID" value="KAL1611854.1"/>
    <property type="molecule type" value="Genomic_DNA"/>
</dbReference>
<evidence type="ECO:0000313" key="8">
    <source>
        <dbReference type="EMBL" id="KAL1611854.1"/>
    </source>
</evidence>
<comment type="cofactor">
    <cofactor evidence="1">
        <name>heme</name>
        <dbReference type="ChEBI" id="CHEBI:30413"/>
    </cofactor>
</comment>
<keyword evidence="4 7" id="KW-0560">Oxidoreductase</keyword>
<gene>
    <name evidence="8" type="ORF">SLS60_000075</name>
</gene>
<dbReference type="Gene3D" id="1.10.630.10">
    <property type="entry name" value="Cytochrome P450"/>
    <property type="match status" value="1"/>
</dbReference>
<evidence type="ECO:0000313" key="9">
    <source>
        <dbReference type="Proteomes" id="UP001521785"/>
    </source>
</evidence>
<protein>
    <recommendedName>
        <fullName evidence="10">Cytochrome P450</fullName>
    </recommendedName>
</protein>
<dbReference type="CDD" id="cd11063">
    <property type="entry name" value="CYP52"/>
    <property type="match status" value="1"/>
</dbReference>
<evidence type="ECO:0000256" key="3">
    <source>
        <dbReference type="ARBA" id="ARBA00022723"/>
    </source>
</evidence>
<dbReference type="SUPFAM" id="SSF48264">
    <property type="entry name" value="Cytochrome P450"/>
    <property type="match status" value="1"/>
</dbReference>
<dbReference type="PANTHER" id="PTHR24287">
    <property type="entry name" value="P450, PUTATIVE (EUROFUNG)-RELATED"/>
    <property type="match status" value="1"/>
</dbReference>